<protein>
    <submittedName>
        <fullName evidence="1">Nucleotide pyrophosphohydrolase</fullName>
    </submittedName>
</protein>
<dbReference type="EMBL" id="JAEDAL010000001">
    <property type="protein sequence ID" value="MBH9551955.1"/>
    <property type="molecule type" value="Genomic_DNA"/>
</dbReference>
<reference evidence="1" key="1">
    <citation type="submission" date="2020-12" db="EMBL/GenBank/DDBJ databases">
        <title>The genome sequence of Inhella sp. 4Y17.</title>
        <authorList>
            <person name="Liu Y."/>
        </authorList>
    </citation>
    <scope>NUCLEOTIDE SEQUENCE</scope>
    <source>
        <strain evidence="1">4Y10</strain>
    </source>
</reference>
<dbReference type="PANTHER" id="PTHR46523">
    <property type="entry name" value="DCTP PYROPHOSPHATASE 1"/>
    <property type="match status" value="1"/>
</dbReference>
<accession>A0A931IVW0</accession>
<dbReference type="PANTHER" id="PTHR46523:SF1">
    <property type="entry name" value="DCTP PYROPHOSPHATASE 1"/>
    <property type="match status" value="1"/>
</dbReference>
<dbReference type="GO" id="GO:0047429">
    <property type="term" value="F:nucleoside triphosphate diphosphatase activity"/>
    <property type="evidence" value="ECO:0007669"/>
    <property type="project" value="InterPro"/>
</dbReference>
<dbReference type="Proteomes" id="UP000620139">
    <property type="component" value="Unassembled WGS sequence"/>
</dbReference>
<sequence>MDLLAWQNRLAGFAQDRQWLPYLNPKNLTMALSVEAAELVECYQWLSADEAQALTASEPGRTQVADEMADVLLYLLHLARETGIDLEAACVAKMAKNAAKYPPP</sequence>
<dbReference type="InterPro" id="IPR025984">
    <property type="entry name" value="DCTPP"/>
</dbReference>
<dbReference type="GO" id="GO:0009143">
    <property type="term" value="P:nucleoside triphosphate catabolic process"/>
    <property type="evidence" value="ECO:0007669"/>
    <property type="project" value="InterPro"/>
</dbReference>
<dbReference type="Pfam" id="PF12643">
    <property type="entry name" value="MazG-like"/>
    <property type="match status" value="1"/>
</dbReference>
<proteinExistence type="predicted"/>
<name>A0A931IVW0_9BURK</name>
<dbReference type="CDD" id="cd11537">
    <property type="entry name" value="NTP-PPase_RS21-C6_like"/>
    <property type="match status" value="1"/>
</dbReference>
<evidence type="ECO:0000313" key="2">
    <source>
        <dbReference type="Proteomes" id="UP000620139"/>
    </source>
</evidence>
<dbReference type="AlphaFoldDB" id="A0A931IVW0"/>
<keyword evidence="2" id="KW-1185">Reference proteome</keyword>
<dbReference type="InterPro" id="IPR052555">
    <property type="entry name" value="dCTP_Pyrophosphatase"/>
</dbReference>
<dbReference type="PIRSF" id="PIRSF029826">
    <property type="entry name" value="UCP029826_pph"/>
    <property type="match status" value="1"/>
</dbReference>
<dbReference type="SUPFAM" id="SSF101386">
    <property type="entry name" value="all-alpha NTP pyrophosphatases"/>
    <property type="match status" value="1"/>
</dbReference>
<comment type="caution">
    <text evidence="1">The sequence shown here is derived from an EMBL/GenBank/DDBJ whole genome shotgun (WGS) entry which is preliminary data.</text>
</comment>
<evidence type="ECO:0000313" key="1">
    <source>
        <dbReference type="EMBL" id="MBH9551955.1"/>
    </source>
</evidence>
<gene>
    <name evidence="1" type="ORF">I7X43_03740</name>
</gene>
<dbReference type="Gene3D" id="1.10.287.1080">
    <property type="entry name" value="MazG-like"/>
    <property type="match status" value="1"/>
</dbReference>
<dbReference type="RefSeq" id="WP_198099541.1">
    <property type="nucleotide sequence ID" value="NZ_JAEDAL010000001.1"/>
</dbReference>
<organism evidence="1 2">
    <name type="scientific">Inhella gelatinilytica</name>
    <dbReference type="NCBI Taxonomy" id="2795030"/>
    <lineage>
        <taxon>Bacteria</taxon>
        <taxon>Pseudomonadati</taxon>
        <taxon>Pseudomonadota</taxon>
        <taxon>Betaproteobacteria</taxon>
        <taxon>Burkholderiales</taxon>
        <taxon>Sphaerotilaceae</taxon>
        <taxon>Inhella</taxon>
    </lineage>
</organism>